<dbReference type="Proteomes" id="UP000006512">
    <property type="component" value="Unassembled WGS sequence"/>
</dbReference>
<proteinExistence type="predicted"/>
<evidence type="ECO:0000313" key="2">
    <source>
        <dbReference type="Proteomes" id="UP000006512"/>
    </source>
</evidence>
<keyword evidence="2" id="KW-1185">Reference proteome</keyword>
<dbReference type="PANTHER" id="PTHR36931:SF1">
    <property type="entry name" value="UPF0153 PROTEIN YEIW"/>
    <property type="match status" value="1"/>
</dbReference>
<dbReference type="PANTHER" id="PTHR36931">
    <property type="entry name" value="UPF0153 PROTEIN YEIW"/>
    <property type="match status" value="1"/>
</dbReference>
<dbReference type="AlphaFoldDB" id="F4QKP8"/>
<dbReference type="InterPro" id="IPR052572">
    <property type="entry name" value="UPF0153_domain"/>
</dbReference>
<evidence type="ECO:0000313" key="1">
    <source>
        <dbReference type="EMBL" id="EGF93350.1"/>
    </source>
</evidence>
<dbReference type="HOGENOM" id="CLU_117076_0_0_5"/>
<reference evidence="2" key="1">
    <citation type="submission" date="2011-03" db="EMBL/GenBank/DDBJ databases">
        <title>Draft genome sequence of Brevundimonas diminuta.</title>
        <authorList>
            <person name="Brown P.J.B."/>
            <person name="Buechlein A."/>
            <person name="Hemmerich C."/>
            <person name="Brun Y.V."/>
        </authorList>
    </citation>
    <scope>NUCLEOTIDE SEQUENCE [LARGE SCALE GENOMIC DNA]</scope>
    <source>
        <strain evidence="2">C19</strain>
    </source>
</reference>
<protein>
    <submittedName>
        <fullName evidence="1">Uncharacterized protein</fullName>
    </submittedName>
</protein>
<dbReference type="RefSeq" id="WP_006272547.1">
    <property type="nucleotide sequence ID" value="NZ_GL883077.1"/>
</dbReference>
<organism evidence="1 2">
    <name type="scientific">Asticcacaulis biprosthecium C19</name>
    <dbReference type="NCBI Taxonomy" id="715226"/>
    <lineage>
        <taxon>Bacteria</taxon>
        <taxon>Pseudomonadati</taxon>
        <taxon>Pseudomonadota</taxon>
        <taxon>Alphaproteobacteria</taxon>
        <taxon>Caulobacterales</taxon>
        <taxon>Caulobacteraceae</taxon>
        <taxon>Asticcacaulis</taxon>
    </lineage>
</organism>
<name>F4QKP8_9CAUL</name>
<dbReference type="eggNOG" id="COG0727">
    <property type="taxonomic scope" value="Bacteria"/>
</dbReference>
<sequence length="171" mass="19055">MSLPLIPERSCSGCTLCCKLLGIQVLQKLPGILCSHCLPNKGCGIYAQRPSDCATFHCSWRTWRNLGDHWFPAHSHLMVILAPDDSRLLIKVDAAWPEAWKVQPFYDEIKAMAKKMVPGGYQVAVQVGDSFTFVLPDREVEMGAIAADERVVFSRRATPAGPQFDIRKIKA</sequence>
<gene>
    <name evidence="1" type="ORF">ABI_17900</name>
</gene>
<dbReference type="OrthoDB" id="7202843at2"/>
<accession>F4QKP8</accession>
<dbReference type="EMBL" id="GL883077">
    <property type="protein sequence ID" value="EGF93350.1"/>
    <property type="molecule type" value="Genomic_DNA"/>
</dbReference>
<dbReference type="STRING" id="715226.ABI_17900"/>